<dbReference type="AlphaFoldDB" id="A0A7M7RCJ1"/>
<dbReference type="Pfam" id="PF00106">
    <property type="entry name" value="adh_short"/>
    <property type="match status" value="1"/>
</dbReference>
<feature type="transmembrane region" description="Helical" evidence="2">
    <location>
        <begin position="6"/>
        <end position="26"/>
    </location>
</feature>
<keyword evidence="2" id="KW-1133">Transmembrane helix</keyword>
<evidence type="ECO:0000256" key="1">
    <source>
        <dbReference type="ARBA" id="ARBA00023002"/>
    </source>
</evidence>
<keyword evidence="4" id="KW-1185">Reference proteome</keyword>
<dbReference type="InParanoid" id="A0A7M7RCJ1"/>
<dbReference type="PRINTS" id="PR00081">
    <property type="entry name" value="GDHRDH"/>
</dbReference>
<dbReference type="Gene3D" id="3.40.50.720">
    <property type="entry name" value="NAD(P)-binding Rossmann-like Domain"/>
    <property type="match status" value="1"/>
</dbReference>
<reference evidence="3" key="2">
    <citation type="submission" date="2021-01" db="UniProtKB">
        <authorList>
            <consortium name="EnsemblMetazoa"/>
        </authorList>
    </citation>
    <scope>IDENTIFICATION</scope>
</reference>
<keyword evidence="1" id="KW-0560">Oxidoreductase</keyword>
<protein>
    <submittedName>
        <fullName evidence="3">Uncharacterized protein</fullName>
    </submittedName>
</protein>
<dbReference type="PANTHER" id="PTHR43157:SF31">
    <property type="entry name" value="PHOSPHATIDYLINOSITOL-GLYCAN BIOSYNTHESIS CLASS F PROTEIN"/>
    <property type="match status" value="1"/>
</dbReference>
<dbReference type="RefSeq" id="XP_781957.1">
    <property type="nucleotide sequence ID" value="XM_776864.5"/>
</dbReference>
<evidence type="ECO:0000313" key="3">
    <source>
        <dbReference type="EnsemblMetazoa" id="XP_781957"/>
    </source>
</evidence>
<keyword evidence="2" id="KW-0472">Membrane</keyword>
<dbReference type="OMA" id="KMIDPGH"/>
<dbReference type="SUPFAM" id="SSF51735">
    <property type="entry name" value="NAD(P)-binding Rossmann-fold domains"/>
    <property type="match status" value="1"/>
</dbReference>
<reference evidence="4" key="1">
    <citation type="submission" date="2015-02" db="EMBL/GenBank/DDBJ databases">
        <title>Genome sequencing for Strongylocentrotus purpuratus.</title>
        <authorList>
            <person name="Murali S."/>
            <person name="Liu Y."/>
            <person name="Vee V."/>
            <person name="English A."/>
            <person name="Wang M."/>
            <person name="Skinner E."/>
            <person name="Han Y."/>
            <person name="Muzny D.M."/>
            <person name="Worley K.C."/>
            <person name="Gibbs R.A."/>
        </authorList>
    </citation>
    <scope>NUCLEOTIDE SEQUENCE</scope>
</reference>
<dbReference type="InterPro" id="IPR036291">
    <property type="entry name" value="NAD(P)-bd_dom_sf"/>
</dbReference>
<dbReference type="CTD" id="207063"/>
<dbReference type="PANTHER" id="PTHR43157">
    <property type="entry name" value="PHOSPHATIDYLINOSITOL-GLYCAN BIOSYNTHESIS CLASS F PROTEIN-RELATED"/>
    <property type="match status" value="1"/>
</dbReference>
<dbReference type="EnsemblMetazoa" id="XM_776864">
    <property type="protein sequence ID" value="XP_781957"/>
    <property type="gene ID" value="LOC576566"/>
</dbReference>
<dbReference type="GeneID" id="576566"/>
<accession>A0A7M7RCJ1</accession>
<dbReference type="Proteomes" id="UP000007110">
    <property type="component" value="Unassembled WGS sequence"/>
</dbReference>
<dbReference type="FunCoup" id="A0A7M7RCJ1">
    <property type="interactions" value="1"/>
</dbReference>
<dbReference type="OrthoDB" id="191139at2759"/>
<dbReference type="CDD" id="cd05327">
    <property type="entry name" value="retinol-DH_like_SDR_c_like"/>
    <property type="match status" value="1"/>
</dbReference>
<organism evidence="3 4">
    <name type="scientific">Strongylocentrotus purpuratus</name>
    <name type="common">Purple sea urchin</name>
    <dbReference type="NCBI Taxonomy" id="7668"/>
    <lineage>
        <taxon>Eukaryota</taxon>
        <taxon>Metazoa</taxon>
        <taxon>Echinodermata</taxon>
        <taxon>Eleutherozoa</taxon>
        <taxon>Echinozoa</taxon>
        <taxon>Echinoidea</taxon>
        <taxon>Euechinoidea</taxon>
        <taxon>Echinacea</taxon>
        <taxon>Camarodonta</taxon>
        <taxon>Echinidea</taxon>
        <taxon>Strongylocentrotidae</taxon>
        <taxon>Strongylocentrotus</taxon>
    </lineage>
</organism>
<proteinExistence type="predicted"/>
<evidence type="ECO:0000313" key="4">
    <source>
        <dbReference type="Proteomes" id="UP000007110"/>
    </source>
</evidence>
<dbReference type="KEGG" id="spu:576566"/>
<evidence type="ECO:0000256" key="2">
    <source>
        <dbReference type="SAM" id="Phobius"/>
    </source>
</evidence>
<name>A0A7M7RCJ1_STRPU</name>
<dbReference type="InterPro" id="IPR002347">
    <property type="entry name" value="SDR_fam"/>
</dbReference>
<sequence length="356" mass="39995">MEWWRQTFYMIVLYGIAIFATIRQLLRGHKKPEDISRHDGKVAIVTGGASGIGLETAKAFCRKGIQVIIGSPHAENAKKAIQVIKKENALARVEWIPLDLSSLQSVRDFAETFLNSKLPLHIIVNNAGVMMTPYHKTADDFELQFQVNYLGHYLLMRLLLDKLHNSAHSRSYAKIINVSSIAHFGGWMDASHLPKIMPKKEYSPYKAYADSKLAVVLGTQELQRRIYRASRRVTVNSLHPGVVGSQLYQNMHPLIQMAKIVVSQLGLIWTIEKGSATTIYAALSDEMEGVGGCYLDNCGSIASSSLTYDRKLQVALWKESCEWCKLPADIASHRSLKEMNNHHQCQQNGRTRMGSQ</sequence>
<dbReference type="GO" id="GO:0016491">
    <property type="term" value="F:oxidoreductase activity"/>
    <property type="evidence" value="ECO:0007669"/>
    <property type="project" value="UniProtKB-KW"/>
</dbReference>
<keyword evidence="2" id="KW-0812">Transmembrane</keyword>